<sequence>MTHKRILSIIFICFGVLAWPAYAAAYTAYTTGNVNIRTGPGTGYAKVATLAPGLRVDVLACEGSWCRVGYQGLRGWLSVNYIDRAVSTRPPAVVIQPTIVVRPPYRPPYYRPPAYRPPPPYYRPRPNCRIAPGYPCP</sequence>
<reference evidence="3 4" key="1">
    <citation type="submission" date="2020-05" db="EMBL/GenBank/DDBJ databases">
        <authorList>
            <person name="Kim M.K."/>
        </authorList>
    </citation>
    <scope>NUCLEOTIDE SEQUENCE [LARGE SCALE GENOMIC DNA]</scope>
    <source>
        <strain evidence="3 4">BT25</strain>
    </source>
</reference>
<keyword evidence="4" id="KW-1185">Reference proteome</keyword>
<proteinExistence type="predicted"/>
<feature type="signal peptide" evidence="1">
    <location>
        <begin position="1"/>
        <end position="23"/>
    </location>
</feature>
<dbReference type="EMBL" id="JABUMX010000006">
    <property type="protein sequence ID" value="NTS33595.1"/>
    <property type="molecule type" value="Genomic_DNA"/>
</dbReference>
<organism evidence="3 4">
    <name type="scientific">Phyllobacterium pellucidum</name>
    <dbReference type="NCBI Taxonomy" id="2740464"/>
    <lineage>
        <taxon>Bacteria</taxon>
        <taxon>Pseudomonadati</taxon>
        <taxon>Pseudomonadota</taxon>
        <taxon>Alphaproteobacteria</taxon>
        <taxon>Hyphomicrobiales</taxon>
        <taxon>Phyllobacteriaceae</taxon>
        <taxon>Phyllobacterium</taxon>
    </lineage>
</organism>
<dbReference type="Pfam" id="PF08239">
    <property type="entry name" value="SH3_3"/>
    <property type="match status" value="1"/>
</dbReference>
<evidence type="ECO:0000313" key="3">
    <source>
        <dbReference type="EMBL" id="NTS33595.1"/>
    </source>
</evidence>
<name>A0A849VUC4_9HYPH</name>
<dbReference type="Gene3D" id="2.30.30.40">
    <property type="entry name" value="SH3 Domains"/>
    <property type="match status" value="1"/>
</dbReference>
<dbReference type="AlphaFoldDB" id="A0A849VUC4"/>
<comment type="caution">
    <text evidence="3">The sequence shown here is derived from an EMBL/GenBank/DDBJ whole genome shotgun (WGS) entry which is preliminary data.</text>
</comment>
<feature type="domain" description="SH3b" evidence="2">
    <location>
        <begin position="25"/>
        <end position="86"/>
    </location>
</feature>
<dbReference type="SMART" id="SM00287">
    <property type="entry name" value="SH3b"/>
    <property type="match status" value="1"/>
</dbReference>
<gene>
    <name evidence="3" type="ORF">HQ945_20255</name>
</gene>
<feature type="chain" id="PRO_5032513431" evidence="1">
    <location>
        <begin position="24"/>
        <end position="137"/>
    </location>
</feature>
<dbReference type="Proteomes" id="UP000550508">
    <property type="component" value="Unassembled WGS sequence"/>
</dbReference>
<protein>
    <submittedName>
        <fullName evidence="3">SH3 domain-containing protein</fullName>
    </submittedName>
</protein>
<dbReference type="InterPro" id="IPR003646">
    <property type="entry name" value="SH3-like_bac-type"/>
</dbReference>
<accession>A0A849VUC4</accession>
<evidence type="ECO:0000313" key="4">
    <source>
        <dbReference type="Proteomes" id="UP000550508"/>
    </source>
</evidence>
<keyword evidence="1" id="KW-0732">Signal</keyword>
<evidence type="ECO:0000256" key="1">
    <source>
        <dbReference type="SAM" id="SignalP"/>
    </source>
</evidence>
<dbReference type="RefSeq" id="WP_113280481.1">
    <property type="nucleotide sequence ID" value="NZ_JABUMX010000006.1"/>
</dbReference>
<evidence type="ECO:0000259" key="2">
    <source>
        <dbReference type="SMART" id="SM00287"/>
    </source>
</evidence>